<name>A0A811ZEC9_NYCPR</name>
<feature type="region of interest" description="Disordered" evidence="1">
    <location>
        <begin position="44"/>
        <end position="129"/>
    </location>
</feature>
<protein>
    <submittedName>
        <fullName evidence="2">(raccoon dog) hypothetical protein</fullName>
    </submittedName>
</protein>
<sequence>MEGDISIPGCPPGTQKREDPGHRGLPSHVPLLVECFEKPHETSKLIEVKPRGHHLGGSVSEASAFSSGHDLGAQGSKKKRRKKKERKKKERKKRKEKKRKERKKRKEKKRKEKKEKKERKERKKKNRTT</sequence>
<keyword evidence="3" id="KW-1185">Reference proteome</keyword>
<evidence type="ECO:0000313" key="3">
    <source>
        <dbReference type="Proteomes" id="UP000645828"/>
    </source>
</evidence>
<dbReference type="AlphaFoldDB" id="A0A811ZEC9"/>
<gene>
    <name evidence="2" type="ORF">NYPRO_LOCUS19807</name>
</gene>
<proteinExistence type="predicted"/>
<dbReference type="EMBL" id="CAJHUB010000763">
    <property type="protein sequence ID" value="CAD7687014.1"/>
    <property type="molecule type" value="Genomic_DNA"/>
</dbReference>
<evidence type="ECO:0000256" key="1">
    <source>
        <dbReference type="SAM" id="MobiDB-lite"/>
    </source>
</evidence>
<dbReference type="Proteomes" id="UP000645828">
    <property type="component" value="Unassembled WGS sequence"/>
</dbReference>
<reference evidence="2" key="1">
    <citation type="submission" date="2020-12" db="EMBL/GenBank/DDBJ databases">
        <authorList>
            <consortium name="Molecular Ecology Group"/>
        </authorList>
    </citation>
    <scope>NUCLEOTIDE SEQUENCE</scope>
    <source>
        <strain evidence="2">TBG_1078</strain>
    </source>
</reference>
<organism evidence="2 3">
    <name type="scientific">Nyctereutes procyonoides</name>
    <name type="common">Raccoon dog</name>
    <name type="synonym">Canis procyonoides</name>
    <dbReference type="NCBI Taxonomy" id="34880"/>
    <lineage>
        <taxon>Eukaryota</taxon>
        <taxon>Metazoa</taxon>
        <taxon>Chordata</taxon>
        <taxon>Craniata</taxon>
        <taxon>Vertebrata</taxon>
        <taxon>Euteleostomi</taxon>
        <taxon>Mammalia</taxon>
        <taxon>Eutheria</taxon>
        <taxon>Laurasiatheria</taxon>
        <taxon>Carnivora</taxon>
        <taxon>Caniformia</taxon>
        <taxon>Canidae</taxon>
        <taxon>Nyctereutes</taxon>
    </lineage>
</organism>
<comment type="caution">
    <text evidence="2">The sequence shown here is derived from an EMBL/GenBank/DDBJ whole genome shotgun (WGS) entry which is preliminary data.</text>
</comment>
<feature type="region of interest" description="Disordered" evidence="1">
    <location>
        <begin position="1"/>
        <end position="27"/>
    </location>
</feature>
<evidence type="ECO:0000313" key="2">
    <source>
        <dbReference type="EMBL" id="CAD7687014.1"/>
    </source>
</evidence>
<feature type="compositionally biased region" description="Basic residues" evidence="1">
    <location>
        <begin position="76"/>
        <end position="129"/>
    </location>
</feature>
<accession>A0A811ZEC9</accession>